<evidence type="ECO:0000256" key="3">
    <source>
        <dbReference type="ARBA" id="ARBA00023054"/>
    </source>
</evidence>
<dbReference type="EMBL" id="QXWK01000001">
    <property type="protein sequence ID" value="NBH60374.1"/>
    <property type="molecule type" value="Genomic_DNA"/>
</dbReference>
<reference evidence="6 7" key="1">
    <citation type="submission" date="2018-08" db="EMBL/GenBank/DDBJ databases">
        <title>Murine metabolic-syndrome-specific gut microbial biobank.</title>
        <authorList>
            <person name="Liu C."/>
        </authorList>
    </citation>
    <scope>NUCLEOTIDE SEQUENCE [LARGE SCALE GENOMIC DNA]</scope>
    <source>
        <strain evidence="6 7">28</strain>
    </source>
</reference>
<feature type="coiled-coil region" evidence="5">
    <location>
        <begin position="340"/>
        <end position="374"/>
    </location>
</feature>
<evidence type="ECO:0000256" key="2">
    <source>
        <dbReference type="ARBA" id="ARBA00009840"/>
    </source>
</evidence>
<accession>A0A845QGB9</accession>
<proteinExistence type="inferred from homology"/>
<dbReference type="AlphaFoldDB" id="A0A845QGB9"/>
<evidence type="ECO:0000256" key="4">
    <source>
        <dbReference type="ARBA" id="ARBA00023172"/>
    </source>
</evidence>
<dbReference type="PANTHER" id="PTHR30563:SF0">
    <property type="entry name" value="DNA RECOMBINATION PROTEIN RMUC"/>
    <property type="match status" value="1"/>
</dbReference>
<dbReference type="RefSeq" id="WP_160200663.1">
    <property type="nucleotide sequence ID" value="NZ_QXWK01000001.1"/>
</dbReference>
<sequence length="403" mass="45433">MMDIALVILGVIILILLIAVLGKFSAVQKEIKESRVETIQYINNSFKNFGDMVSGNQKEVTQMQDKRLAELSERFRYMTMENEQKLENIRSTMSQKIGELTEDNNKQLEQMRQTVDEKLQKTLEDRIGQSFKLVSERLEQVYKGLGEMQTLATGVGDLKKVLSNVKTRGILGEIQLGAILEQILSPDQYEENVTTRSTGSERVEYAVKLPGEDDRTVYLPIDAKFPADAYAKLVDAYDEGDSAAIEAAGKNLERIIKSEAKDIRDKYVEPPNTTDFGIMFLPFEGLYAEVVRRGLVETLQRDYKVNIAGPTTMAALLNSLQMGFKTLAIQKHSSEVWDILGAVKNEFEKFESVLAAAQKKINQANDDLDKLVGTRSRMIRSKLRKVTTLNDDESAVLLDLEEK</sequence>
<gene>
    <name evidence="6" type="ORF">D0435_01620</name>
</gene>
<dbReference type="SUPFAM" id="SSF58113">
    <property type="entry name" value="Apolipoprotein A-I"/>
    <property type="match status" value="1"/>
</dbReference>
<comment type="caution">
    <text evidence="6">The sequence shown here is derived from an EMBL/GenBank/DDBJ whole genome shotgun (WGS) entry which is preliminary data.</text>
</comment>
<dbReference type="Proteomes" id="UP000446866">
    <property type="component" value="Unassembled WGS sequence"/>
</dbReference>
<evidence type="ECO:0000313" key="6">
    <source>
        <dbReference type="EMBL" id="NBH60374.1"/>
    </source>
</evidence>
<organism evidence="6 7">
    <name type="scientific">Anaerotruncus colihominis</name>
    <dbReference type="NCBI Taxonomy" id="169435"/>
    <lineage>
        <taxon>Bacteria</taxon>
        <taxon>Bacillati</taxon>
        <taxon>Bacillota</taxon>
        <taxon>Clostridia</taxon>
        <taxon>Eubacteriales</taxon>
        <taxon>Oscillospiraceae</taxon>
        <taxon>Anaerotruncus</taxon>
    </lineage>
</organism>
<keyword evidence="4" id="KW-0233">DNA recombination</keyword>
<evidence type="ECO:0000256" key="1">
    <source>
        <dbReference type="ARBA" id="ARBA00003416"/>
    </source>
</evidence>
<keyword evidence="7" id="KW-1185">Reference proteome</keyword>
<protein>
    <submittedName>
        <fullName evidence="6">DNA recombination protein RmuC</fullName>
    </submittedName>
</protein>
<keyword evidence="3 5" id="KW-0175">Coiled coil</keyword>
<dbReference type="PANTHER" id="PTHR30563">
    <property type="entry name" value="DNA RECOMBINATION PROTEIN RMUC"/>
    <property type="match status" value="1"/>
</dbReference>
<dbReference type="Gene3D" id="1.20.120.20">
    <property type="entry name" value="Apolipoprotein"/>
    <property type="match status" value="1"/>
</dbReference>
<dbReference type="InterPro" id="IPR003798">
    <property type="entry name" value="DNA_recombination_RmuC"/>
</dbReference>
<name>A0A845QGB9_9FIRM</name>
<dbReference type="Pfam" id="PF02646">
    <property type="entry name" value="RmuC"/>
    <property type="match status" value="1"/>
</dbReference>
<dbReference type="GO" id="GO:0006310">
    <property type="term" value="P:DNA recombination"/>
    <property type="evidence" value="ECO:0007669"/>
    <property type="project" value="UniProtKB-KW"/>
</dbReference>
<evidence type="ECO:0000313" key="7">
    <source>
        <dbReference type="Proteomes" id="UP000446866"/>
    </source>
</evidence>
<comment type="function">
    <text evidence="1">Involved in DNA recombination.</text>
</comment>
<evidence type="ECO:0000256" key="5">
    <source>
        <dbReference type="SAM" id="Coils"/>
    </source>
</evidence>
<comment type="similarity">
    <text evidence="2">Belongs to the RmuC family.</text>
</comment>